<keyword evidence="2" id="KW-1185">Reference proteome</keyword>
<proteinExistence type="predicted"/>
<reference evidence="1 2" key="1">
    <citation type="journal article" date="2012" name="Nat. Biotechnol.">
        <title>Draft genome sequence of pigeonpea (Cajanus cajan), an orphan legume crop of resource-poor farmers.</title>
        <authorList>
            <person name="Varshney R.K."/>
            <person name="Chen W."/>
            <person name="Li Y."/>
            <person name="Bharti A.K."/>
            <person name="Saxena R.K."/>
            <person name="Schlueter J.A."/>
            <person name="Donoghue M.T."/>
            <person name="Azam S."/>
            <person name="Fan G."/>
            <person name="Whaley A.M."/>
            <person name="Farmer A.D."/>
            <person name="Sheridan J."/>
            <person name="Iwata A."/>
            <person name="Tuteja R."/>
            <person name="Penmetsa R.V."/>
            <person name="Wu W."/>
            <person name="Upadhyaya H.D."/>
            <person name="Yang S.P."/>
            <person name="Shah T."/>
            <person name="Saxena K.B."/>
            <person name="Michael T."/>
            <person name="McCombie W.R."/>
            <person name="Yang B."/>
            <person name="Zhang G."/>
            <person name="Yang H."/>
            <person name="Wang J."/>
            <person name="Spillane C."/>
            <person name="Cook D.R."/>
            <person name="May G.D."/>
            <person name="Xu X."/>
            <person name="Jackson S.A."/>
        </authorList>
    </citation>
    <scope>NUCLEOTIDE SEQUENCE [LARGE SCALE GENOMIC DNA]</scope>
    <source>
        <strain evidence="2">cv. Asha</strain>
    </source>
</reference>
<evidence type="ECO:0000313" key="1">
    <source>
        <dbReference type="EMBL" id="KYP72667.1"/>
    </source>
</evidence>
<evidence type="ECO:0000313" key="2">
    <source>
        <dbReference type="Proteomes" id="UP000075243"/>
    </source>
</evidence>
<dbReference type="PANTHER" id="PTHR37758:SF1">
    <property type="entry name" value="OS03G0334300 PROTEIN"/>
    <property type="match status" value="1"/>
</dbReference>
<name>A0A151U040_CAJCA</name>
<dbReference type="Gramene" id="C.cajan_05136.t">
    <property type="protein sequence ID" value="C.cajan_05136.t.cds1"/>
    <property type="gene ID" value="C.cajan_05136"/>
</dbReference>
<dbReference type="OMA" id="KWGLERE"/>
<organism evidence="1 2">
    <name type="scientific">Cajanus cajan</name>
    <name type="common">Pigeon pea</name>
    <name type="synonym">Cajanus indicus</name>
    <dbReference type="NCBI Taxonomy" id="3821"/>
    <lineage>
        <taxon>Eukaryota</taxon>
        <taxon>Viridiplantae</taxon>
        <taxon>Streptophyta</taxon>
        <taxon>Embryophyta</taxon>
        <taxon>Tracheophyta</taxon>
        <taxon>Spermatophyta</taxon>
        <taxon>Magnoliopsida</taxon>
        <taxon>eudicotyledons</taxon>
        <taxon>Gunneridae</taxon>
        <taxon>Pentapetalae</taxon>
        <taxon>rosids</taxon>
        <taxon>fabids</taxon>
        <taxon>Fabales</taxon>
        <taxon>Fabaceae</taxon>
        <taxon>Papilionoideae</taxon>
        <taxon>50 kb inversion clade</taxon>
        <taxon>NPAAA clade</taxon>
        <taxon>indigoferoid/millettioid clade</taxon>
        <taxon>Phaseoleae</taxon>
        <taxon>Cajanus</taxon>
    </lineage>
</organism>
<dbReference type="OrthoDB" id="1576084at2759"/>
<dbReference type="Proteomes" id="UP000075243">
    <property type="component" value="Chromosome 2"/>
</dbReference>
<dbReference type="EMBL" id="CM003604">
    <property type="protein sequence ID" value="KYP72667.1"/>
    <property type="molecule type" value="Genomic_DNA"/>
</dbReference>
<sequence length="165" mass="18407">MKGPLCVADTNNFSTSLSLSNSNNPLIPCQPQTLFSPGSVRGLNFKFNISWPRHASCVVQRQKNNSNDGNGFVVGCAKWGLEREVEAEMKQHEDEEKGGSGMGRFRHKCGERKGVVELLECLEKEAIMGEDVGKEPTDYNRRAQIFDRSSQVFQTLKELNNDVSP</sequence>
<gene>
    <name evidence="1" type="ORF">KK1_005265</name>
</gene>
<dbReference type="AlphaFoldDB" id="A0A151U040"/>
<protein>
    <submittedName>
        <fullName evidence="1">Uncharacterized protein</fullName>
    </submittedName>
</protein>
<dbReference type="PANTHER" id="PTHR37758">
    <property type="entry name" value="OS03G0334300 PROTEIN"/>
    <property type="match status" value="1"/>
</dbReference>
<accession>A0A151U040</accession>
<dbReference type="GO" id="GO:0009507">
    <property type="term" value="C:chloroplast"/>
    <property type="evidence" value="ECO:0007669"/>
    <property type="project" value="TreeGrafter"/>
</dbReference>